<keyword evidence="6 8" id="KW-1133">Transmembrane helix</keyword>
<dbReference type="AlphaFoldDB" id="A0A1U7LTE4"/>
<dbReference type="OMA" id="WLCNWQV"/>
<dbReference type="Pfam" id="PF02487">
    <property type="entry name" value="CLN3"/>
    <property type="match status" value="2"/>
</dbReference>
<evidence type="ECO:0000256" key="5">
    <source>
        <dbReference type="ARBA" id="ARBA00022970"/>
    </source>
</evidence>
<dbReference type="GO" id="GO:1903826">
    <property type="term" value="P:L-arginine transmembrane transport"/>
    <property type="evidence" value="ECO:0007669"/>
    <property type="project" value="EnsemblFungi"/>
</dbReference>
<comment type="similarity">
    <text evidence="2 8">Belongs to the battenin family.</text>
</comment>
<gene>
    <name evidence="9" type="ORF">NEOLI_004204</name>
</gene>
<dbReference type="GO" id="GO:0012505">
    <property type="term" value="C:endomembrane system"/>
    <property type="evidence" value="ECO:0007669"/>
    <property type="project" value="UniProtKB-SubCell"/>
</dbReference>
<evidence type="ECO:0000256" key="1">
    <source>
        <dbReference type="ARBA" id="ARBA00004127"/>
    </source>
</evidence>
<dbReference type="GO" id="GO:0000324">
    <property type="term" value="C:fungal-type vacuole"/>
    <property type="evidence" value="ECO:0007669"/>
    <property type="project" value="EnsemblFungi"/>
</dbReference>
<keyword evidence="4 8" id="KW-0812">Transmembrane</keyword>
<keyword evidence="7 8" id="KW-0472">Membrane</keyword>
<keyword evidence="8" id="KW-0926">Vacuole</keyword>
<dbReference type="STRING" id="1198029.A0A1U7LTE4"/>
<evidence type="ECO:0000313" key="9">
    <source>
        <dbReference type="EMBL" id="OLL25945.1"/>
    </source>
</evidence>
<protein>
    <recommendedName>
        <fullName evidence="8">Protein BTN</fullName>
    </recommendedName>
</protein>
<dbReference type="EMBL" id="LXFE01000277">
    <property type="protein sequence ID" value="OLL25945.1"/>
    <property type="molecule type" value="Genomic_DNA"/>
</dbReference>
<evidence type="ECO:0000256" key="8">
    <source>
        <dbReference type="RuleBase" id="RU361113"/>
    </source>
</evidence>
<evidence type="ECO:0000256" key="7">
    <source>
        <dbReference type="ARBA" id="ARBA00023136"/>
    </source>
</evidence>
<comment type="caution">
    <text evidence="9">The sequence shown here is derived from an EMBL/GenBank/DDBJ whole genome shotgun (WGS) entry which is preliminary data.</text>
</comment>
<organism evidence="9 10">
    <name type="scientific">Neolecta irregularis (strain DAH-3)</name>
    <dbReference type="NCBI Taxonomy" id="1198029"/>
    <lineage>
        <taxon>Eukaryota</taxon>
        <taxon>Fungi</taxon>
        <taxon>Dikarya</taxon>
        <taxon>Ascomycota</taxon>
        <taxon>Taphrinomycotina</taxon>
        <taxon>Neolectales</taxon>
        <taxon>Neolectaceae</taxon>
        <taxon>Neolecta</taxon>
    </lineage>
</organism>
<feature type="transmembrane region" description="Helical" evidence="8">
    <location>
        <begin position="335"/>
        <end position="355"/>
    </location>
</feature>
<feature type="transmembrane region" description="Helical" evidence="8">
    <location>
        <begin position="60"/>
        <end position="79"/>
    </location>
</feature>
<dbReference type="InterPro" id="IPR036259">
    <property type="entry name" value="MFS_trans_sf"/>
</dbReference>
<proteinExistence type="inferred from homology"/>
<keyword evidence="10" id="KW-1185">Reference proteome</keyword>
<dbReference type="PRINTS" id="PR01315">
    <property type="entry name" value="BATTENIN"/>
</dbReference>
<evidence type="ECO:0000313" key="10">
    <source>
        <dbReference type="Proteomes" id="UP000186594"/>
    </source>
</evidence>
<dbReference type="SUPFAM" id="SSF103473">
    <property type="entry name" value="MFS general substrate transporter"/>
    <property type="match status" value="1"/>
</dbReference>
<comment type="subcellular location">
    <subcellularLocation>
        <location evidence="1">Endomembrane system</location>
        <topology evidence="1">Multi-pass membrane protein</topology>
    </subcellularLocation>
    <subcellularLocation>
        <location evidence="8">Vacuole membrane</location>
        <topology evidence="8">Multi-pass membrane protein</topology>
    </subcellularLocation>
</comment>
<dbReference type="GO" id="GO:0015819">
    <property type="term" value="P:lysine transport"/>
    <property type="evidence" value="ECO:0007669"/>
    <property type="project" value="EnsemblFungi"/>
</dbReference>
<evidence type="ECO:0000256" key="6">
    <source>
        <dbReference type="ARBA" id="ARBA00022989"/>
    </source>
</evidence>
<dbReference type="GO" id="GO:0051453">
    <property type="term" value="P:regulation of intracellular pH"/>
    <property type="evidence" value="ECO:0007669"/>
    <property type="project" value="EnsemblFungi"/>
</dbReference>
<dbReference type="OrthoDB" id="5965864at2759"/>
<dbReference type="Proteomes" id="UP000186594">
    <property type="component" value="Unassembled WGS sequence"/>
</dbReference>
<reference evidence="9 10" key="1">
    <citation type="submission" date="2016-04" db="EMBL/GenBank/DDBJ databases">
        <title>Evolutionary innovation and constraint leading to complex multicellularity in the Ascomycota.</title>
        <authorList>
            <person name="Cisse O."/>
            <person name="Nguyen A."/>
            <person name="Hewitt D.A."/>
            <person name="Jedd G."/>
            <person name="Stajich J.E."/>
        </authorList>
    </citation>
    <scope>NUCLEOTIDE SEQUENCE [LARGE SCALE GENOMIC DNA]</scope>
    <source>
        <strain evidence="9 10">DAH-3</strain>
    </source>
</reference>
<evidence type="ECO:0000256" key="4">
    <source>
        <dbReference type="ARBA" id="ARBA00022692"/>
    </source>
</evidence>
<sequence length="413" mass="45354">MLARRLSSLRAFRLSSLRALALSPATTAFLIFGLINNILYVVILSAAADLAGHALPKSTILLADILPALLVKLSAPSFFHLCSYRLRIYTLVALAVLGIHIVASGQSLPVKLAGIVLASISSGIGEVSFLQLCHFYPDSALAGWGAGTGLAGLLGAYTYLVLTTFAELSIPHTLRLLSVPPLLIVPTIDPPGLHPPRLLLHPPSCELPQTSIRARIHHIQPFLPFLKNTPTSSPFHDPPLSRLLFRIHNKPGSVRLFSSALTKSDPVLLFPLDKMPFTSYRDAYPTYQTIYQLGVLISRSSILYFKLQKLYIPSLLQFLTLSLLVTHALTQFIPSIWIIFFITFWEGLLGGLTYVNALQKVLDTVPLHQREFSVGTVVIGDGLGIVFAGLFSLWLEPALCNWQVERGILFCLY</sequence>
<dbReference type="GO" id="GO:0005774">
    <property type="term" value="C:vacuolar membrane"/>
    <property type="evidence" value="ECO:0007669"/>
    <property type="project" value="UniProtKB-SubCell"/>
</dbReference>
<feature type="transmembrane region" description="Helical" evidence="8">
    <location>
        <begin position="141"/>
        <end position="162"/>
    </location>
</feature>
<evidence type="ECO:0000256" key="3">
    <source>
        <dbReference type="ARBA" id="ARBA00022448"/>
    </source>
</evidence>
<dbReference type="InterPro" id="IPR003492">
    <property type="entry name" value="Battenin_disease_Cln3"/>
</dbReference>
<keyword evidence="5" id="KW-0029">Amino-acid transport</keyword>
<keyword evidence="3" id="KW-0813">Transport</keyword>
<feature type="transmembrane region" description="Helical" evidence="8">
    <location>
        <begin position="21"/>
        <end position="48"/>
    </location>
</feature>
<dbReference type="PANTHER" id="PTHR10981">
    <property type="entry name" value="BATTENIN"/>
    <property type="match status" value="1"/>
</dbReference>
<feature type="transmembrane region" description="Helical" evidence="8">
    <location>
        <begin position="86"/>
        <end position="103"/>
    </location>
</feature>
<feature type="transmembrane region" description="Helical" evidence="8">
    <location>
        <begin position="310"/>
        <end position="329"/>
    </location>
</feature>
<feature type="transmembrane region" description="Helical" evidence="8">
    <location>
        <begin position="376"/>
        <end position="395"/>
    </location>
</feature>
<dbReference type="PANTHER" id="PTHR10981:SF0">
    <property type="entry name" value="BATTENIN"/>
    <property type="match status" value="1"/>
</dbReference>
<evidence type="ECO:0000256" key="2">
    <source>
        <dbReference type="ARBA" id="ARBA00007467"/>
    </source>
</evidence>
<name>A0A1U7LTE4_NEOID</name>
<accession>A0A1U7LTE4</accession>